<evidence type="ECO:0000256" key="2">
    <source>
        <dbReference type="ARBA" id="ARBA00023002"/>
    </source>
</evidence>
<evidence type="ECO:0000256" key="4">
    <source>
        <dbReference type="ARBA" id="ARBA00049194"/>
    </source>
</evidence>
<dbReference type="InterPro" id="IPR029510">
    <property type="entry name" value="Ald_DH_CS_GLU"/>
</dbReference>
<comment type="caution">
    <text evidence="9">The sequence shown here is derived from an EMBL/GenBank/DDBJ whole genome shotgun (WGS) entry which is preliminary data.</text>
</comment>
<evidence type="ECO:0000256" key="7">
    <source>
        <dbReference type="SAM" id="MobiDB-lite"/>
    </source>
</evidence>
<comment type="catalytic activity">
    <reaction evidence="4">
        <text>an aldehyde + NAD(+) + H2O = a carboxylate + NADH + 2 H(+)</text>
        <dbReference type="Rhea" id="RHEA:16185"/>
        <dbReference type="ChEBI" id="CHEBI:15377"/>
        <dbReference type="ChEBI" id="CHEBI:15378"/>
        <dbReference type="ChEBI" id="CHEBI:17478"/>
        <dbReference type="ChEBI" id="CHEBI:29067"/>
        <dbReference type="ChEBI" id="CHEBI:57540"/>
        <dbReference type="ChEBI" id="CHEBI:57945"/>
        <dbReference type="EC" id="1.2.1.3"/>
    </reaction>
</comment>
<evidence type="ECO:0000256" key="3">
    <source>
        <dbReference type="ARBA" id="ARBA00024226"/>
    </source>
</evidence>
<dbReference type="InterPro" id="IPR044086">
    <property type="entry name" value="LUC3-like"/>
</dbReference>
<dbReference type="PROSITE" id="PS00687">
    <property type="entry name" value="ALDEHYDE_DEHYDR_GLU"/>
    <property type="match status" value="1"/>
</dbReference>
<dbReference type="Gene3D" id="3.40.605.10">
    <property type="entry name" value="Aldehyde Dehydrogenase, Chain A, domain 1"/>
    <property type="match status" value="1"/>
</dbReference>
<evidence type="ECO:0000259" key="8">
    <source>
        <dbReference type="Pfam" id="PF00171"/>
    </source>
</evidence>
<dbReference type="InterPro" id="IPR016162">
    <property type="entry name" value="Ald_DH_N"/>
</dbReference>
<evidence type="ECO:0000256" key="5">
    <source>
        <dbReference type="PROSITE-ProRule" id="PRU10007"/>
    </source>
</evidence>
<comment type="similarity">
    <text evidence="1 6">Belongs to the aldehyde dehydrogenase family.</text>
</comment>
<dbReference type="Proteomes" id="UP001369815">
    <property type="component" value="Unassembled WGS sequence"/>
</dbReference>
<evidence type="ECO:0000256" key="6">
    <source>
        <dbReference type="RuleBase" id="RU003345"/>
    </source>
</evidence>
<proteinExistence type="inferred from homology"/>
<accession>A0AAX6MFZ6</accession>
<evidence type="ECO:0000313" key="10">
    <source>
        <dbReference type="Proteomes" id="UP001369815"/>
    </source>
</evidence>
<evidence type="ECO:0000313" key="9">
    <source>
        <dbReference type="EMBL" id="KAK6951101.1"/>
    </source>
</evidence>
<dbReference type="InterPro" id="IPR015590">
    <property type="entry name" value="Aldehyde_DH_dom"/>
</dbReference>
<dbReference type="CDD" id="cd07106">
    <property type="entry name" value="ALDH_AldA-AAD23400"/>
    <property type="match status" value="1"/>
</dbReference>
<evidence type="ECO:0000256" key="1">
    <source>
        <dbReference type="ARBA" id="ARBA00009986"/>
    </source>
</evidence>
<dbReference type="FunFam" id="3.40.605.10:FF:000007">
    <property type="entry name" value="NAD/NADP-dependent betaine aldehyde dehydrogenase"/>
    <property type="match status" value="1"/>
</dbReference>
<keyword evidence="10" id="KW-1185">Reference proteome</keyword>
<feature type="active site" evidence="5">
    <location>
        <position position="250"/>
    </location>
</feature>
<dbReference type="SUPFAM" id="SSF53720">
    <property type="entry name" value="ALDH-like"/>
    <property type="match status" value="1"/>
</dbReference>
<protein>
    <recommendedName>
        <fullName evidence="3">aldehyde dehydrogenase (NAD(+))</fullName>
        <ecNumber evidence="3">1.2.1.3</ecNumber>
    </recommendedName>
</protein>
<feature type="region of interest" description="Disordered" evidence="7">
    <location>
        <begin position="480"/>
        <end position="503"/>
    </location>
</feature>
<gene>
    <name evidence="9" type="ORF">Daesc_007631</name>
</gene>
<dbReference type="InterPro" id="IPR016161">
    <property type="entry name" value="Ald_DH/histidinol_DH"/>
</dbReference>
<keyword evidence="2 6" id="KW-0560">Oxidoreductase</keyword>
<dbReference type="GO" id="GO:0004029">
    <property type="term" value="F:aldehyde dehydrogenase (NAD+) activity"/>
    <property type="evidence" value="ECO:0007669"/>
    <property type="project" value="UniProtKB-EC"/>
</dbReference>
<sequence>MSSISLDFTSFHNVINGELRSSTTGKTRSTMNPAILEDNPPVPIAGLDNVDEAVQSARKAAKAWSQVLWEERRKALNAFADAVEVNLEGFAQMLVKELGKPVNLARIEVTIAIQSIRVLSGFSLPEQVREDSESRKVITRYTPLGVAAGIIPWNFPISVACVKTASALATGNAIILKPSPHAPYGVLKLAELGQQFFPPGVLQALSGDDELGPWLVQHPDINVIAFTGSIGVGKKVMEGCSKTLKRCILELGGNDAAIVCSDVDVEAITPKLGYFAFANCGQVCIIPKRIYAHESIYDKLLAGLVNYAKNLSFKLDEELAIGPLSNKPQYERIKQLLADIETNKLTLATGSTKPLADQKGLYLTPTIIDNPLDKSRVVVEEAFGPVLPVLKWSEESDVIERVNDTKYGLGASVWSRDAEQADRIARQLEAGIVFINTHAETDANFPAGAFKESGIGVQYGSWCIPLELEADIRGRPLQISTTPLSEDRTPHLEPQTPAKEGMK</sequence>
<dbReference type="AlphaFoldDB" id="A0AAX6MFZ6"/>
<dbReference type="Gene3D" id="3.40.309.10">
    <property type="entry name" value="Aldehyde Dehydrogenase, Chain A, domain 2"/>
    <property type="match status" value="1"/>
</dbReference>
<organism evidence="9 10">
    <name type="scientific">Daldinia eschscholtzii</name>
    <dbReference type="NCBI Taxonomy" id="292717"/>
    <lineage>
        <taxon>Eukaryota</taxon>
        <taxon>Fungi</taxon>
        <taxon>Dikarya</taxon>
        <taxon>Ascomycota</taxon>
        <taxon>Pezizomycotina</taxon>
        <taxon>Sordariomycetes</taxon>
        <taxon>Xylariomycetidae</taxon>
        <taxon>Xylariales</taxon>
        <taxon>Hypoxylaceae</taxon>
        <taxon>Daldinia</taxon>
    </lineage>
</organism>
<dbReference type="EMBL" id="JBANMG010000007">
    <property type="protein sequence ID" value="KAK6951101.1"/>
    <property type="molecule type" value="Genomic_DNA"/>
</dbReference>
<reference evidence="9 10" key="1">
    <citation type="journal article" date="2024" name="Front Chem Biol">
        <title>Unveiling the potential of Daldinia eschscholtzii MFLUCC 19-0629 through bioactivity and bioinformatics studies for enhanced sustainable agriculture production.</title>
        <authorList>
            <person name="Brooks S."/>
            <person name="Weaver J.A."/>
            <person name="Klomchit A."/>
            <person name="Alharthi S.A."/>
            <person name="Onlamun T."/>
            <person name="Nurani R."/>
            <person name="Vong T.K."/>
            <person name="Alberti F."/>
            <person name="Greco C."/>
        </authorList>
    </citation>
    <scope>NUCLEOTIDE SEQUENCE [LARGE SCALE GENOMIC DNA]</scope>
    <source>
        <strain evidence="9">MFLUCC 19-0629</strain>
    </source>
</reference>
<dbReference type="Pfam" id="PF00171">
    <property type="entry name" value="Aldedh"/>
    <property type="match status" value="1"/>
</dbReference>
<feature type="domain" description="Aldehyde dehydrogenase" evidence="8">
    <location>
        <begin position="26"/>
        <end position="463"/>
    </location>
</feature>
<dbReference type="EC" id="1.2.1.3" evidence="3"/>
<dbReference type="PANTHER" id="PTHR11699">
    <property type="entry name" value="ALDEHYDE DEHYDROGENASE-RELATED"/>
    <property type="match status" value="1"/>
</dbReference>
<dbReference type="InterPro" id="IPR016163">
    <property type="entry name" value="Ald_DH_C"/>
</dbReference>
<name>A0AAX6MFZ6_9PEZI</name>